<evidence type="ECO:0000313" key="4">
    <source>
        <dbReference type="Proteomes" id="UP000286680"/>
    </source>
</evidence>
<name>A0AA94EEC0_9GAMM</name>
<sequence length="114" mass="13356">MITVHGISNCDTVKKALRWLQQQNIAFEFRDVRKQPLTEAEVVHWLQQLGAEKLINKRSTSWRQLDEQQKQLQDDAAIAELIVTQPTLFKRPLVEDTQGVHVGFNESTWQQRYL</sequence>
<dbReference type="InterPro" id="IPR006504">
    <property type="entry name" value="Tscrpt_reg_Spx/MgsR"/>
</dbReference>
<dbReference type="SUPFAM" id="SSF52833">
    <property type="entry name" value="Thioredoxin-like"/>
    <property type="match status" value="1"/>
</dbReference>
<organism evidence="3 4">
    <name type="scientific">Idiomarina aquatica</name>
    <dbReference type="NCBI Taxonomy" id="1327752"/>
    <lineage>
        <taxon>Bacteria</taxon>
        <taxon>Pseudomonadati</taxon>
        <taxon>Pseudomonadota</taxon>
        <taxon>Gammaproteobacteria</taxon>
        <taxon>Alteromonadales</taxon>
        <taxon>Idiomarinaceae</taxon>
        <taxon>Idiomarina</taxon>
    </lineage>
</organism>
<gene>
    <name evidence="3" type="ORF">CWE23_08340</name>
</gene>
<evidence type="ECO:0000256" key="1">
    <source>
        <dbReference type="ARBA" id="ARBA00007198"/>
    </source>
</evidence>
<comment type="caution">
    <text evidence="3">The sequence shown here is derived from an EMBL/GenBank/DDBJ whole genome shotgun (WGS) entry which is preliminary data.</text>
</comment>
<dbReference type="EMBL" id="PIPS01000002">
    <property type="protein sequence ID" value="RUO43348.1"/>
    <property type="molecule type" value="Genomic_DNA"/>
</dbReference>
<dbReference type="InterPro" id="IPR006660">
    <property type="entry name" value="Arsenate_reductase-like"/>
</dbReference>
<dbReference type="PANTHER" id="PTHR30041">
    <property type="entry name" value="ARSENATE REDUCTASE"/>
    <property type="match status" value="1"/>
</dbReference>
<evidence type="ECO:0000313" key="3">
    <source>
        <dbReference type="EMBL" id="RUO43348.1"/>
    </source>
</evidence>
<accession>A0AA94EEC0</accession>
<dbReference type="Pfam" id="PF03960">
    <property type="entry name" value="ArsC"/>
    <property type="match status" value="1"/>
</dbReference>
<reference evidence="4" key="1">
    <citation type="journal article" date="2018" name="Front. Microbiol.">
        <title>Genome-Based Analysis Reveals the Taxonomy and Diversity of the Family Idiomarinaceae.</title>
        <authorList>
            <person name="Liu Y."/>
            <person name="Lai Q."/>
            <person name="Shao Z."/>
        </authorList>
    </citation>
    <scope>NUCLEOTIDE SEQUENCE [LARGE SCALE GENOMIC DNA]</scope>
    <source>
        <strain evidence="4">SN-14</strain>
    </source>
</reference>
<dbReference type="RefSeq" id="WP_126819988.1">
    <property type="nucleotide sequence ID" value="NZ_PIPS01000002.1"/>
</dbReference>
<proteinExistence type="inferred from homology"/>
<dbReference type="PANTHER" id="PTHR30041:SF8">
    <property type="entry name" value="PROTEIN YFFB"/>
    <property type="match status" value="1"/>
</dbReference>
<dbReference type="InterPro" id="IPR036249">
    <property type="entry name" value="Thioredoxin-like_sf"/>
</dbReference>
<dbReference type="PROSITE" id="PS51353">
    <property type="entry name" value="ARSC"/>
    <property type="match status" value="1"/>
</dbReference>
<keyword evidence="4" id="KW-1185">Reference proteome</keyword>
<dbReference type="NCBIfam" id="TIGR01617">
    <property type="entry name" value="arsC_related"/>
    <property type="match status" value="1"/>
</dbReference>
<dbReference type="Proteomes" id="UP000286680">
    <property type="component" value="Unassembled WGS sequence"/>
</dbReference>
<evidence type="ECO:0000256" key="2">
    <source>
        <dbReference type="PROSITE-ProRule" id="PRU01282"/>
    </source>
</evidence>
<dbReference type="CDD" id="cd03035">
    <property type="entry name" value="ArsC_Yffb"/>
    <property type="match status" value="1"/>
</dbReference>
<dbReference type="Gene3D" id="3.40.30.10">
    <property type="entry name" value="Glutaredoxin"/>
    <property type="match status" value="1"/>
</dbReference>
<protein>
    <submittedName>
        <fullName evidence="3">Arsenate reductase</fullName>
    </submittedName>
</protein>
<comment type="similarity">
    <text evidence="1 2">Belongs to the ArsC family.</text>
</comment>
<dbReference type="AlphaFoldDB" id="A0AA94EEC0"/>